<accession>A0A9P4NZE8</accession>
<evidence type="ECO:0000313" key="2">
    <source>
        <dbReference type="EMBL" id="KAF2435310.1"/>
    </source>
</evidence>
<evidence type="ECO:0000313" key="3">
    <source>
        <dbReference type="Proteomes" id="UP000800235"/>
    </source>
</evidence>
<name>A0A9P4NZE8_9PEZI</name>
<dbReference type="OrthoDB" id="4485682at2759"/>
<dbReference type="PANTHER" id="PTHR37535:SF2">
    <property type="entry name" value="FINGER DOMAIN PROTEIN, PUTATIVE (AFU_ORTHOLOGUE AFUA_6G09300)-RELATED"/>
    <property type="match status" value="1"/>
</dbReference>
<dbReference type="InterPro" id="IPR021842">
    <property type="entry name" value="DUF3435"/>
</dbReference>
<reference evidence="2" key="1">
    <citation type="journal article" date="2020" name="Stud. Mycol.">
        <title>101 Dothideomycetes genomes: a test case for predicting lifestyles and emergence of pathogens.</title>
        <authorList>
            <person name="Haridas S."/>
            <person name="Albert R."/>
            <person name="Binder M."/>
            <person name="Bloem J."/>
            <person name="Labutti K."/>
            <person name="Salamov A."/>
            <person name="Andreopoulos B."/>
            <person name="Baker S."/>
            <person name="Barry K."/>
            <person name="Bills G."/>
            <person name="Bluhm B."/>
            <person name="Cannon C."/>
            <person name="Castanera R."/>
            <person name="Culley D."/>
            <person name="Daum C."/>
            <person name="Ezra D."/>
            <person name="Gonzalez J."/>
            <person name="Henrissat B."/>
            <person name="Kuo A."/>
            <person name="Liang C."/>
            <person name="Lipzen A."/>
            <person name="Lutzoni F."/>
            <person name="Magnuson J."/>
            <person name="Mondo S."/>
            <person name="Nolan M."/>
            <person name="Ohm R."/>
            <person name="Pangilinan J."/>
            <person name="Park H.-J."/>
            <person name="Ramirez L."/>
            <person name="Alfaro M."/>
            <person name="Sun H."/>
            <person name="Tritt A."/>
            <person name="Yoshinaga Y."/>
            <person name="Zwiers L.-H."/>
            <person name="Turgeon B."/>
            <person name="Goodwin S."/>
            <person name="Spatafora J."/>
            <person name="Crous P."/>
            <person name="Grigoriev I."/>
        </authorList>
    </citation>
    <scope>NUCLEOTIDE SEQUENCE</scope>
    <source>
        <strain evidence="2">CBS 130266</strain>
    </source>
</reference>
<sequence length="244" mass="28500">MGRHEHDEVSSCSDRIDESKSESEDDAGYKTDATDLVETGRGSKANNDRKAADPAWLLKANDHPPEYYLRQLADFNESEFIKQDYRDGSTLLLNRIEDLWFQYCEYVRKDPKITNRNISIGILHNFFDWLLSQRRGKGGKRRYGIKYTSSLSIYWKVYRLMYGRATGEKIGGQMTYSMHKVLRMLAKKHKLKEVGRDKPCMYVEDLKEVLRTNLTTTKKKFGLGRLRIQLKFFMQLAGFTVSRP</sequence>
<dbReference type="PANTHER" id="PTHR37535">
    <property type="entry name" value="FLUG DOMAIN PROTEIN"/>
    <property type="match status" value="1"/>
</dbReference>
<feature type="region of interest" description="Disordered" evidence="1">
    <location>
        <begin position="1"/>
        <end position="48"/>
    </location>
</feature>
<organism evidence="2 3">
    <name type="scientific">Tothia fuscella</name>
    <dbReference type="NCBI Taxonomy" id="1048955"/>
    <lineage>
        <taxon>Eukaryota</taxon>
        <taxon>Fungi</taxon>
        <taxon>Dikarya</taxon>
        <taxon>Ascomycota</taxon>
        <taxon>Pezizomycotina</taxon>
        <taxon>Dothideomycetes</taxon>
        <taxon>Pleosporomycetidae</taxon>
        <taxon>Venturiales</taxon>
        <taxon>Cylindrosympodiaceae</taxon>
        <taxon>Tothia</taxon>
    </lineage>
</organism>
<feature type="compositionally biased region" description="Basic and acidic residues" evidence="1">
    <location>
        <begin position="1"/>
        <end position="33"/>
    </location>
</feature>
<comment type="caution">
    <text evidence="2">The sequence shown here is derived from an EMBL/GenBank/DDBJ whole genome shotgun (WGS) entry which is preliminary data.</text>
</comment>
<dbReference type="Pfam" id="PF11917">
    <property type="entry name" value="DUF3435"/>
    <property type="match status" value="1"/>
</dbReference>
<dbReference type="AlphaFoldDB" id="A0A9P4NZE8"/>
<keyword evidence="3" id="KW-1185">Reference proteome</keyword>
<dbReference type="EMBL" id="MU007013">
    <property type="protein sequence ID" value="KAF2435310.1"/>
    <property type="molecule type" value="Genomic_DNA"/>
</dbReference>
<proteinExistence type="predicted"/>
<gene>
    <name evidence="2" type="ORF">EJ08DRAFT_729837</name>
</gene>
<protein>
    <submittedName>
        <fullName evidence="2">Uncharacterized protein</fullName>
    </submittedName>
</protein>
<dbReference type="Proteomes" id="UP000800235">
    <property type="component" value="Unassembled WGS sequence"/>
</dbReference>
<evidence type="ECO:0000256" key="1">
    <source>
        <dbReference type="SAM" id="MobiDB-lite"/>
    </source>
</evidence>